<dbReference type="GO" id="GO:0004352">
    <property type="term" value="F:glutamate dehydrogenase (NAD+) activity"/>
    <property type="evidence" value="ECO:0007669"/>
    <property type="project" value="TreeGrafter"/>
</dbReference>
<dbReference type="EMBL" id="APQG01000015">
    <property type="protein sequence ID" value="ENW00382.1"/>
    <property type="molecule type" value="Genomic_DNA"/>
</dbReference>
<dbReference type="HOGENOM" id="CLU_146717_0_0_6"/>
<comment type="similarity">
    <text evidence="1">Belongs to the Glu/Leu/Phe/Val dehydrogenases family.</text>
</comment>
<dbReference type="PANTHER" id="PTHR11606">
    <property type="entry name" value="GLUTAMATE DEHYDROGENASE"/>
    <property type="match status" value="1"/>
</dbReference>
<accession>N9DR24</accession>
<organism evidence="4 5">
    <name type="scientific">Acinetobacter bereziniae LMG 1003 = CIP 70.12</name>
    <dbReference type="NCBI Taxonomy" id="981324"/>
    <lineage>
        <taxon>Bacteria</taxon>
        <taxon>Pseudomonadati</taxon>
        <taxon>Pseudomonadota</taxon>
        <taxon>Gammaproteobacteria</taxon>
        <taxon>Moraxellales</taxon>
        <taxon>Moraxellaceae</taxon>
        <taxon>Acinetobacter</taxon>
    </lineage>
</organism>
<evidence type="ECO:0000313" key="4">
    <source>
        <dbReference type="EMBL" id="ENW00382.1"/>
    </source>
</evidence>
<reference evidence="4 5" key="1">
    <citation type="submission" date="2013-02" db="EMBL/GenBank/DDBJ databases">
        <title>The Genome Sequence of Acinetobacter bereziniae CIP 70.12.</title>
        <authorList>
            <consortium name="The Broad Institute Genome Sequencing Platform"/>
            <consortium name="The Broad Institute Genome Sequencing Center for Infectious Disease"/>
            <person name="Cerqueira G."/>
            <person name="Feldgarden M."/>
            <person name="Courvalin P."/>
            <person name="Perichon B."/>
            <person name="Grillot-Courvalin C."/>
            <person name="Clermont D."/>
            <person name="Rocha E."/>
            <person name="Yoon E.-J."/>
            <person name="Nemec A."/>
            <person name="Walker B."/>
            <person name="Young S.K."/>
            <person name="Zeng Q."/>
            <person name="Gargeya S."/>
            <person name="Fitzgerald M."/>
            <person name="Haas B."/>
            <person name="Abouelleil A."/>
            <person name="Alvarado L."/>
            <person name="Arachchi H.M."/>
            <person name="Berlin A.M."/>
            <person name="Chapman S.B."/>
            <person name="Dewar J."/>
            <person name="Goldberg J."/>
            <person name="Griggs A."/>
            <person name="Gujja S."/>
            <person name="Hansen M."/>
            <person name="Howarth C."/>
            <person name="Imamovic A."/>
            <person name="Larimer J."/>
            <person name="McCowan C."/>
            <person name="Murphy C."/>
            <person name="Neiman D."/>
            <person name="Pearson M."/>
            <person name="Priest M."/>
            <person name="Roberts A."/>
            <person name="Saif S."/>
            <person name="Shea T."/>
            <person name="Sisk P."/>
            <person name="Sykes S."/>
            <person name="Wortman J."/>
            <person name="Nusbaum C."/>
            <person name="Birren B."/>
        </authorList>
    </citation>
    <scope>NUCLEOTIDE SEQUENCE [LARGE SCALE GENOMIC DNA]</scope>
    <source>
        <strain evidence="4 5">CIP 70.12</strain>
    </source>
</reference>
<dbReference type="AlphaFoldDB" id="N9DR24"/>
<dbReference type="PATRIC" id="fig|1217650.3.peg.995"/>
<dbReference type="InterPro" id="IPR006097">
    <property type="entry name" value="Glu/Leu/Phe/Val/Trp_DH_dimer"/>
</dbReference>
<sequence>MSNLSYIAQNHGPWSTYLEQIERVTPYLEHLKGYIDTLKRPKRALIVDVPIVMDDGTIQHFEGYRVQHNLSRGPGKGGIRYHPDVDLNEVMALSAWMTIKTAVLNLPFGGAKGGV</sequence>
<dbReference type="Gene3D" id="3.40.50.10860">
    <property type="entry name" value="Leucine Dehydrogenase, chain A, domain 1"/>
    <property type="match status" value="1"/>
</dbReference>
<comment type="caution">
    <text evidence="4">The sequence shown here is derived from an EMBL/GenBank/DDBJ whole genome shotgun (WGS) entry which is preliminary data.</text>
</comment>
<dbReference type="SUPFAM" id="SSF53223">
    <property type="entry name" value="Aminoacid dehydrogenase-like, N-terminal domain"/>
    <property type="match status" value="1"/>
</dbReference>
<evidence type="ECO:0000256" key="1">
    <source>
        <dbReference type="ARBA" id="ARBA00006382"/>
    </source>
</evidence>
<dbReference type="GO" id="GO:0006538">
    <property type="term" value="P:L-glutamate catabolic process"/>
    <property type="evidence" value="ECO:0007669"/>
    <property type="project" value="TreeGrafter"/>
</dbReference>
<dbReference type="Gene3D" id="1.10.8.1210">
    <property type="match status" value="1"/>
</dbReference>
<protein>
    <recommendedName>
        <fullName evidence="3">Glutamate/phenylalanine/leucine/valine/L-tryptophan dehydrogenase dimerisation domain-containing protein</fullName>
    </recommendedName>
</protein>
<dbReference type="Pfam" id="PF02812">
    <property type="entry name" value="ELFV_dehydrog_N"/>
    <property type="match status" value="1"/>
</dbReference>
<evidence type="ECO:0000256" key="2">
    <source>
        <dbReference type="ARBA" id="ARBA00023002"/>
    </source>
</evidence>
<keyword evidence="2" id="KW-0560">Oxidoreductase</keyword>
<evidence type="ECO:0000259" key="3">
    <source>
        <dbReference type="Pfam" id="PF02812"/>
    </source>
</evidence>
<proteinExistence type="inferred from homology"/>
<name>N9DR24_ACIBZ</name>
<gene>
    <name evidence="4" type="ORF">F938_01026</name>
</gene>
<dbReference type="Proteomes" id="UP000013251">
    <property type="component" value="Unassembled WGS sequence"/>
</dbReference>
<feature type="domain" description="Glutamate/phenylalanine/leucine/valine/L-tryptophan dehydrogenase dimerisation" evidence="3">
    <location>
        <begin position="41"/>
        <end position="115"/>
    </location>
</feature>
<dbReference type="PANTHER" id="PTHR11606:SF13">
    <property type="entry name" value="GLUTAMATE DEHYDROGENASE 1, MITOCHONDRIAL"/>
    <property type="match status" value="1"/>
</dbReference>
<evidence type="ECO:0000313" key="5">
    <source>
        <dbReference type="Proteomes" id="UP000013251"/>
    </source>
</evidence>
<keyword evidence="5" id="KW-1185">Reference proteome</keyword>
<dbReference type="InterPro" id="IPR046346">
    <property type="entry name" value="Aminoacid_DH-like_N_sf"/>
</dbReference>